<name>A0AA36CZF6_9BILA</name>
<keyword evidence="2" id="KW-0812">Transmembrane</keyword>
<evidence type="ECO:0000256" key="2">
    <source>
        <dbReference type="SAM" id="Phobius"/>
    </source>
</evidence>
<keyword evidence="2" id="KW-1133">Transmembrane helix</keyword>
<dbReference type="AlphaFoldDB" id="A0AA36CZF6"/>
<proteinExistence type="predicted"/>
<sequence>MGYLIATGALVLLLYARRTLCQCTDTVPPSTTVTVYQVALNSVNTFSILTVPSSATAAYQSQGYTLMYSLNCVASPGSCGATIPLYAYENTQISDQYVNTDYGSDAPQANGYQPALMASVLCYLFQPPTTTTSTTTTTTNTPYTGPSTTTTAYTGSTTTTQSTTTNTASATTGTTTLYTGPSTTATSTTTGSTTSYTGPTTTTGSTTSYTGSTTSYTGPTSTTASTTPYTGPSTTTASTTPYTGPTTTPAPTTPYTGPSTTAAETSPYTGPSTTAKSTVDKIKDKASSIGWPLIIAGVLIAAFLVVAVIATGTWFFIRGGSKATPTSNAYANQAHAYKQAHADLPPQPVHAANAGVGMQNFGPTWTQPHSMYY</sequence>
<keyword evidence="5" id="KW-1185">Reference proteome</keyword>
<feature type="signal peptide" evidence="3">
    <location>
        <begin position="1"/>
        <end position="21"/>
    </location>
</feature>
<protein>
    <submittedName>
        <fullName evidence="4">Uncharacterized protein</fullName>
    </submittedName>
</protein>
<feature type="chain" id="PRO_5041306287" evidence="3">
    <location>
        <begin position="22"/>
        <end position="373"/>
    </location>
</feature>
<evidence type="ECO:0000313" key="4">
    <source>
        <dbReference type="EMBL" id="CAJ0577056.1"/>
    </source>
</evidence>
<evidence type="ECO:0000256" key="1">
    <source>
        <dbReference type="SAM" id="MobiDB-lite"/>
    </source>
</evidence>
<evidence type="ECO:0000256" key="3">
    <source>
        <dbReference type="SAM" id="SignalP"/>
    </source>
</evidence>
<comment type="caution">
    <text evidence="4">The sequence shown here is derived from an EMBL/GenBank/DDBJ whole genome shotgun (WGS) entry which is preliminary data.</text>
</comment>
<dbReference type="EMBL" id="CATQJA010002648">
    <property type="protein sequence ID" value="CAJ0577056.1"/>
    <property type="molecule type" value="Genomic_DNA"/>
</dbReference>
<feature type="region of interest" description="Disordered" evidence="1">
    <location>
        <begin position="132"/>
        <end position="276"/>
    </location>
</feature>
<dbReference type="Proteomes" id="UP001177023">
    <property type="component" value="Unassembled WGS sequence"/>
</dbReference>
<feature type="compositionally biased region" description="Polar residues" evidence="1">
    <location>
        <begin position="264"/>
        <end position="276"/>
    </location>
</feature>
<feature type="transmembrane region" description="Helical" evidence="2">
    <location>
        <begin position="289"/>
        <end position="317"/>
    </location>
</feature>
<keyword evidence="2" id="KW-0472">Membrane</keyword>
<organism evidence="4 5">
    <name type="scientific">Mesorhabditis spiculigera</name>
    <dbReference type="NCBI Taxonomy" id="96644"/>
    <lineage>
        <taxon>Eukaryota</taxon>
        <taxon>Metazoa</taxon>
        <taxon>Ecdysozoa</taxon>
        <taxon>Nematoda</taxon>
        <taxon>Chromadorea</taxon>
        <taxon>Rhabditida</taxon>
        <taxon>Rhabditina</taxon>
        <taxon>Rhabditomorpha</taxon>
        <taxon>Rhabditoidea</taxon>
        <taxon>Rhabditidae</taxon>
        <taxon>Mesorhabditinae</taxon>
        <taxon>Mesorhabditis</taxon>
    </lineage>
</organism>
<reference evidence="4" key="1">
    <citation type="submission" date="2023-06" db="EMBL/GenBank/DDBJ databases">
        <authorList>
            <person name="Delattre M."/>
        </authorList>
    </citation>
    <scope>NUCLEOTIDE SEQUENCE</scope>
    <source>
        <strain evidence="4">AF72</strain>
    </source>
</reference>
<keyword evidence="3" id="KW-0732">Signal</keyword>
<feature type="compositionally biased region" description="Low complexity" evidence="1">
    <location>
        <begin position="132"/>
        <end position="263"/>
    </location>
</feature>
<gene>
    <name evidence="4" type="ORF">MSPICULIGERA_LOCUS15335</name>
</gene>
<accession>A0AA36CZF6</accession>
<evidence type="ECO:0000313" key="5">
    <source>
        <dbReference type="Proteomes" id="UP001177023"/>
    </source>
</evidence>
<feature type="non-terminal residue" evidence="4">
    <location>
        <position position="373"/>
    </location>
</feature>